<feature type="region of interest" description="Disordered" evidence="1">
    <location>
        <begin position="17"/>
        <end position="48"/>
    </location>
</feature>
<accession>A0A8J5CLR4</accession>
<comment type="caution">
    <text evidence="2">The sequence shown here is derived from an EMBL/GenBank/DDBJ whole genome shotgun (WGS) entry which is preliminary data.</text>
</comment>
<dbReference type="AlphaFoldDB" id="A0A8J5CLR4"/>
<feature type="compositionally biased region" description="Polar residues" evidence="1">
    <location>
        <begin position="29"/>
        <end position="38"/>
    </location>
</feature>
<evidence type="ECO:0000313" key="2">
    <source>
        <dbReference type="EMBL" id="KAG0725148.1"/>
    </source>
</evidence>
<dbReference type="EMBL" id="JACEEZ010005962">
    <property type="protein sequence ID" value="KAG0725148.1"/>
    <property type="molecule type" value="Genomic_DNA"/>
</dbReference>
<dbReference type="Proteomes" id="UP000770661">
    <property type="component" value="Unassembled WGS sequence"/>
</dbReference>
<feature type="region of interest" description="Disordered" evidence="1">
    <location>
        <begin position="203"/>
        <end position="223"/>
    </location>
</feature>
<reference evidence="2" key="1">
    <citation type="submission" date="2020-07" db="EMBL/GenBank/DDBJ databases">
        <title>The High-quality genome of the commercially important snow crab, Chionoecetes opilio.</title>
        <authorList>
            <person name="Jeong J.-H."/>
            <person name="Ryu S."/>
        </authorList>
    </citation>
    <scope>NUCLEOTIDE SEQUENCE</scope>
    <source>
        <strain evidence="2">MADBK_172401_WGS</strain>
        <tissue evidence="2">Digestive gland</tissue>
    </source>
</reference>
<evidence type="ECO:0000256" key="1">
    <source>
        <dbReference type="SAM" id="MobiDB-lite"/>
    </source>
</evidence>
<evidence type="ECO:0000313" key="3">
    <source>
        <dbReference type="Proteomes" id="UP000770661"/>
    </source>
</evidence>
<keyword evidence="3" id="KW-1185">Reference proteome</keyword>
<proteinExistence type="predicted"/>
<gene>
    <name evidence="2" type="ORF">GWK47_039163</name>
</gene>
<organism evidence="2 3">
    <name type="scientific">Chionoecetes opilio</name>
    <name type="common">Atlantic snow crab</name>
    <name type="synonym">Cancer opilio</name>
    <dbReference type="NCBI Taxonomy" id="41210"/>
    <lineage>
        <taxon>Eukaryota</taxon>
        <taxon>Metazoa</taxon>
        <taxon>Ecdysozoa</taxon>
        <taxon>Arthropoda</taxon>
        <taxon>Crustacea</taxon>
        <taxon>Multicrustacea</taxon>
        <taxon>Malacostraca</taxon>
        <taxon>Eumalacostraca</taxon>
        <taxon>Eucarida</taxon>
        <taxon>Decapoda</taxon>
        <taxon>Pleocyemata</taxon>
        <taxon>Brachyura</taxon>
        <taxon>Eubrachyura</taxon>
        <taxon>Majoidea</taxon>
        <taxon>Majidae</taxon>
        <taxon>Chionoecetes</taxon>
    </lineage>
</organism>
<protein>
    <submittedName>
        <fullName evidence="2">Uncharacterized protein</fullName>
    </submittedName>
</protein>
<sequence length="258" mass="27593">MALQMAPLPQAELVPIRGALHPPGESPPHVSSHSNPLSGPSRHTAKDNFTSSPSLLLAHDCTGWHGCTWLKNPLNWGSHHVGLSGNKALKSCKITLPFPPHYGCSAHFSQTHLRKSASPLARSNTGPTVTLSPLCLLVRCCKNLPPLFPKTHPSPHRTGPLKPLRLGFPCFEGKPPGGCGITCVLPGHLPLCIQHYLLKSGNLPPQGKGPPTSSAPEHPGGPAALLRYQSVPLPLHLHRSDTPPQGLQNTAFFCYLMP</sequence>
<name>A0A8J5CLR4_CHIOP</name>